<comment type="similarity">
    <text evidence="1">Belongs to the protein kinase superfamily. NEK Ser/Thr protein kinase family. NIMA subfamily.</text>
</comment>
<evidence type="ECO:0000256" key="7">
    <source>
        <dbReference type="PROSITE-ProRule" id="PRU10141"/>
    </source>
</evidence>
<evidence type="ECO:0000256" key="2">
    <source>
        <dbReference type="ARBA" id="ARBA00012513"/>
    </source>
</evidence>
<dbReference type="OrthoDB" id="9801841at2"/>
<feature type="region of interest" description="Disordered" evidence="8">
    <location>
        <begin position="595"/>
        <end position="627"/>
    </location>
</feature>
<evidence type="ECO:0000256" key="8">
    <source>
        <dbReference type="SAM" id="MobiDB-lite"/>
    </source>
</evidence>
<dbReference type="PANTHER" id="PTHR43671:SF13">
    <property type="entry name" value="SERINE_THREONINE-PROTEIN KINASE NEK2"/>
    <property type="match status" value="1"/>
</dbReference>
<dbReference type="PROSITE" id="PS50011">
    <property type="entry name" value="PROTEIN_KINASE_DOM"/>
    <property type="match status" value="1"/>
</dbReference>
<keyword evidence="11" id="KW-1185">Reference proteome</keyword>
<dbReference type="GO" id="GO:0004713">
    <property type="term" value="F:protein tyrosine kinase activity"/>
    <property type="evidence" value="ECO:0007669"/>
    <property type="project" value="InterPro"/>
</dbReference>
<dbReference type="PROSITE" id="PS00107">
    <property type="entry name" value="PROTEIN_KINASE_ATP"/>
    <property type="match status" value="1"/>
</dbReference>
<dbReference type="InterPro" id="IPR000719">
    <property type="entry name" value="Prot_kinase_dom"/>
</dbReference>
<sequence>MNDTVGGSANCLAPGVQIGEYRLLDVIGEGGFGIVYRARDISLDRIVAIKEYMPATLAGRKSSNAIHVRSQHRGAFDAGLRSFINEARLLAKFSHPALVHVYRFFELNGTAYMVMRHYEGQTLREFLNTQQERMNQRMLAAIIGPVLDVVEMLHAADCYHRDIAPDNVFLQNSGMPVLLDFGAARRIIGDMTQALTMVLKPGFAPIEQYVDDGAMPQGAWTDIYQIGAMLYLAITGKPPATSVARMINDPVAALQTAAYPGYSAQFLQGVGRALAVKPQDRPQTVSALRELLGITTFTIPMSAPWQATPPSAAALLPTSQPLQPHAAPVMVTPQTSAHNDAAVAASFAGPNTNLAAWDLPSKTPSAGAPLPSEGLAEYAAAAPLGAIPGLQESSPQGNITATKALAAQPNFTTIPATAPPYQEAPPVLSLPPTDAAATHSAPPTKKRPEAPHHDAVTQAGRRQAGPHPAAIRWTAIIVALAAAVTLAAWWGTHGNPGNKGGAGVALDQDSQHWNEAQAKGTVSALEAYLSAHPAGMHRSDAMALLDRIEVQEPAIKTQVTPEAAATVTAAAPAVEHPVPAADAIQAPSAVAAAATSTAPRTALPPASATASAEPAPPAKTPPKPVGDVGRVVLRISPWGRVSVNGSSLGTTPPLTHVELPEGSHRIEVNNPAAAPIVKTVQVKKGEPVVISHQFE</sequence>
<dbReference type="SUPFAM" id="SSF56112">
    <property type="entry name" value="Protein kinase-like (PK-like)"/>
    <property type="match status" value="1"/>
</dbReference>
<feature type="binding site" evidence="7">
    <location>
        <position position="50"/>
    </location>
    <ligand>
        <name>ATP</name>
        <dbReference type="ChEBI" id="CHEBI:30616"/>
    </ligand>
</feature>
<dbReference type="PROSITE" id="PS00109">
    <property type="entry name" value="PROTEIN_KINASE_TYR"/>
    <property type="match status" value="1"/>
</dbReference>
<keyword evidence="5" id="KW-0418">Kinase</keyword>
<feature type="compositionally biased region" description="Pro residues" evidence="8">
    <location>
        <begin position="614"/>
        <end position="624"/>
    </location>
</feature>
<organism evidence="10 11">
    <name type="scientific">Acidovorax kalamii</name>
    <dbReference type="NCBI Taxonomy" id="2004485"/>
    <lineage>
        <taxon>Bacteria</taxon>
        <taxon>Pseudomonadati</taxon>
        <taxon>Pseudomonadota</taxon>
        <taxon>Betaproteobacteria</taxon>
        <taxon>Burkholderiales</taxon>
        <taxon>Comamonadaceae</taxon>
        <taxon>Acidovorax</taxon>
    </lineage>
</organism>
<accession>A0A235EMY6</accession>
<evidence type="ECO:0000256" key="3">
    <source>
        <dbReference type="ARBA" id="ARBA00022679"/>
    </source>
</evidence>
<dbReference type="EMBL" id="NOIG01000006">
    <property type="protein sequence ID" value="OYD50389.1"/>
    <property type="molecule type" value="Genomic_DNA"/>
</dbReference>
<keyword evidence="4 7" id="KW-0547">Nucleotide-binding</keyword>
<feature type="compositionally biased region" description="Basic and acidic residues" evidence="8">
    <location>
        <begin position="446"/>
        <end position="455"/>
    </location>
</feature>
<dbReference type="EC" id="2.7.11.1" evidence="2"/>
<dbReference type="InterPro" id="IPR011009">
    <property type="entry name" value="Kinase-like_dom_sf"/>
</dbReference>
<keyword evidence="3" id="KW-0808">Transferase</keyword>
<dbReference type="Proteomes" id="UP000215441">
    <property type="component" value="Unassembled WGS sequence"/>
</dbReference>
<feature type="region of interest" description="Disordered" evidence="8">
    <location>
        <begin position="416"/>
        <end position="467"/>
    </location>
</feature>
<evidence type="ECO:0000313" key="10">
    <source>
        <dbReference type="EMBL" id="OYD50389.1"/>
    </source>
</evidence>
<dbReference type="InterPro" id="IPR008266">
    <property type="entry name" value="Tyr_kinase_AS"/>
</dbReference>
<dbReference type="Pfam" id="PF00069">
    <property type="entry name" value="Pkinase"/>
    <property type="match status" value="1"/>
</dbReference>
<dbReference type="SMART" id="SM00219">
    <property type="entry name" value="TyrKc"/>
    <property type="match status" value="1"/>
</dbReference>
<comment type="caution">
    <text evidence="10">The sequence shown here is derived from an EMBL/GenBank/DDBJ whole genome shotgun (WGS) entry which is preliminary data.</text>
</comment>
<evidence type="ECO:0000256" key="1">
    <source>
        <dbReference type="ARBA" id="ARBA00010886"/>
    </source>
</evidence>
<evidence type="ECO:0000259" key="9">
    <source>
        <dbReference type="PROSITE" id="PS50011"/>
    </source>
</evidence>
<evidence type="ECO:0000313" key="11">
    <source>
        <dbReference type="Proteomes" id="UP000215441"/>
    </source>
</evidence>
<dbReference type="RefSeq" id="WP_094289054.1">
    <property type="nucleotide sequence ID" value="NZ_NOIG01000006.1"/>
</dbReference>
<dbReference type="Pfam" id="PF08308">
    <property type="entry name" value="PEGA"/>
    <property type="match status" value="1"/>
</dbReference>
<keyword evidence="6 7" id="KW-0067">ATP-binding</keyword>
<evidence type="ECO:0000256" key="5">
    <source>
        <dbReference type="ARBA" id="ARBA00022777"/>
    </source>
</evidence>
<evidence type="ECO:0000256" key="6">
    <source>
        <dbReference type="ARBA" id="ARBA00022840"/>
    </source>
</evidence>
<dbReference type="AlphaFoldDB" id="A0A235EMY6"/>
<feature type="compositionally biased region" description="Low complexity" evidence="8">
    <location>
        <begin position="595"/>
        <end position="613"/>
    </location>
</feature>
<protein>
    <recommendedName>
        <fullName evidence="2">non-specific serine/threonine protein kinase</fullName>
        <ecNumber evidence="2">2.7.11.1</ecNumber>
    </recommendedName>
</protein>
<evidence type="ECO:0000256" key="4">
    <source>
        <dbReference type="ARBA" id="ARBA00022741"/>
    </source>
</evidence>
<name>A0A235EMY6_9BURK</name>
<reference evidence="10 11" key="1">
    <citation type="submission" date="2017-07" db="EMBL/GenBank/DDBJ databases">
        <title>Acidovorax KNDSW TSA 6 genome sequence and assembly.</title>
        <authorList>
            <person name="Mayilraj S."/>
        </authorList>
    </citation>
    <scope>NUCLEOTIDE SEQUENCE [LARGE SCALE GENOMIC DNA]</scope>
    <source>
        <strain evidence="10 11">KNDSW-TSA6</strain>
    </source>
</reference>
<dbReference type="GO" id="GO:0005524">
    <property type="term" value="F:ATP binding"/>
    <property type="evidence" value="ECO:0007669"/>
    <property type="project" value="UniProtKB-UniRule"/>
</dbReference>
<dbReference type="InterPro" id="IPR013229">
    <property type="entry name" value="PEGA"/>
</dbReference>
<dbReference type="InterPro" id="IPR050660">
    <property type="entry name" value="NEK_Ser/Thr_kinase"/>
</dbReference>
<gene>
    <name evidence="10" type="ORF">CBY09_10040</name>
</gene>
<dbReference type="GO" id="GO:0004674">
    <property type="term" value="F:protein serine/threonine kinase activity"/>
    <property type="evidence" value="ECO:0007669"/>
    <property type="project" value="UniProtKB-EC"/>
</dbReference>
<dbReference type="PANTHER" id="PTHR43671">
    <property type="entry name" value="SERINE/THREONINE-PROTEIN KINASE NEK"/>
    <property type="match status" value="1"/>
</dbReference>
<dbReference type="InterPro" id="IPR017441">
    <property type="entry name" value="Protein_kinase_ATP_BS"/>
</dbReference>
<proteinExistence type="inferred from homology"/>
<dbReference type="Gene3D" id="1.10.510.10">
    <property type="entry name" value="Transferase(Phosphotransferase) domain 1"/>
    <property type="match status" value="1"/>
</dbReference>
<dbReference type="CDD" id="cd14014">
    <property type="entry name" value="STKc_PknB_like"/>
    <property type="match status" value="1"/>
</dbReference>
<dbReference type="InterPro" id="IPR020635">
    <property type="entry name" value="Tyr_kinase_cat_dom"/>
</dbReference>
<feature type="domain" description="Protein kinase" evidence="9">
    <location>
        <begin position="21"/>
        <end position="298"/>
    </location>
</feature>